<proteinExistence type="predicted"/>
<name>A0A9P5N1C2_9AGAM</name>
<comment type="caution">
    <text evidence="2">The sequence shown here is derived from an EMBL/GenBank/DDBJ whole genome shotgun (WGS) entry which is preliminary data.</text>
</comment>
<evidence type="ECO:0000313" key="2">
    <source>
        <dbReference type="EMBL" id="KAF8483790.1"/>
    </source>
</evidence>
<dbReference type="SUPFAM" id="SSF53098">
    <property type="entry name" value="Ribonuclease H-like"/>
    <property type="match status" value="1"/>
</dbReference>
<keyword evidence="3" id="KW-1185">Reference proteome</keyword>
<evidence type="ECO:0000313" key="3">
    <source>
        <dbReference type="Proteomes" id="UP000759537"/>
    </source>
</evidence>
<accession>A0A9P5N1C2</accession>
<dbReference type="Proteomes" id="UP000759537">
    <property type="component" value="Unassembled WGS sequence"/>
</dbReference>
<dbReference type="OrthoDB" id="270189at2759"/>
<dbReference type="InterPro" id="IPR012337">
    <property type="entry name" value="RNaseH-like_sf"/>
</dbReference>
<dbReference type="Pfam" id="PF00929">
    <property type="entry name" value="RNase_T"/>
    <property type="match status" value="1"/>
</dbReference>
<evidence type="ECO:0000259" key="1">
    <source>
        <dbReference type="Pfam" id="PF00929"/>
    </source>
</evidence>
<organism evidence="2 3">
    <name type="scientific">Russula ochroleuca</name>
    <dbReference type="NCBI Taxonomy" id="152965"/>
    <lineage>
        <taxon>Eukaryota</taxon>
        <taxon>Fungi</taxon>
        <taxon>Dikarya</taxon>
        <taxon>Basidiomycota</taxon>
        <taxon>Agaricomycotina</taxon>
        <taxon>Agaricomycetes</taxon>
        <taxon>Russulales</taxon>
        <taxon>Russulaceae</taxon>
        <taxon>Russula</taxon>
    </lineage>
</organism>
<reference evidence="2" key="1">
    <citation type="submission" date="2019-10" db="EMBL/GenBank/DDBJ databases">
        <authorList>
            <consortium name="DOE Joint Genome Institute"/>
            <person name="Kuo A."/>
            <person name="Miyauchi S."/>
            <person name="Kiss E."/>
            <person name="Drula E."/>
            <person name="Kohler A."/>
            <person name="Sanchez-Garcia M."/>
            <person name="Andreopoulos B."/>
            <person name="Barry K.W."/>
            <person name="Bonito G."/>
            <person name="Buee M."/>
            <person name="Carver A."/>
            <person name="Chen C."/>
            <person name="Cichocki N."/>
            <person name="Clum A."/>
            <person name="Culley D."/>
            <person name="Crous P.W."/>
            <person name="Fauchery L."/>
            <person name="Girlanda M."/>
            <person name="Hayes R."/>
            <person name="Keri Z."/>
            <person name="LaButti K."/>
            <person name="Lipzen A."/>
            <person name="Lombard V."/>
            <person name="Magnuson J."/>
            <person name="Maillard F."/>
            <person name="Morin E."/>
            <person name="Murat C."/>
            <person name="Nolan M."/>
            <person name="Ohm R."/>
            <person name="Pangilinan J."/>
            <person name="Pereira M."/>
            <person name="Perotto S."/>
            <person name="Peter M."/>
            <person name="Riley R."/>
            <person name="Sitrit Y."/>
            <person name="Stielow B."/>
            <person name="Szollosi G."/>
            <person name="Zifcakova L."/>
            <person name="Stursova M."/>
            <person name="Spatafora J.W."/>
            <person name="Tedersoo L."/>
            <person name="Vaario L.-M."/>
            <person name="Yamada A."/>
            <person name="Yan M."/>
            <person name="Wang P."/>
            <person name="Xu J."/>
            <person name="Bruns T."/>
            <person name="Baldrian P."/>
            <person name="Vilgalys R."/>
            <person name="Henrissat B."/>
            <person name="Grigoriev I.V."/>
            <person name="Hibbett D."/>
            <person name="Nagy L.G."/>
            <person name="Martin F.M."/>
        </authorList>
    </citation>
    <scope>NUCLEOTIDE SEQUENCE</scope>
    <source>
        <strain evidence="2">Prilba</strain>
    </source>
</reference>
<protein>
    <recommendedName>
        <fullName evidence="1">Exonuclease domain-containing protein</fullName>
    </recommendedName>
</protein>
<feature type="domain" description="Exonuclease" evidence="1">
    <location>
        <begin position="18"/>
        <end position="40"/>
    </location>
</feature>
<reference evidence="2" key="2">
    <citation type="journal article" date="2020" name="Nat. Commun.">
        <title>Large-scale genome sequencing of mycorrhizal fungi provides insights into the early evolution of symbiotic traits.</title>
        <authorList>
            <person name="Miyauchi S."/>
            <person name="Kiss E."/>
            <person name="Kuo A."/>
            <person name="Drula E."/>
            <person name="Kohler A."/>
            <person name="Sanchez-Garcia M."/>
            <person name="Morin E."/>
            <person name="Andreopoulos B."/>
            <person name="Barry K.W."/>
            <person name="Bonito G."/>
            <person name="Buee M."/>
            <person name="Carver A."/>
            <person name="Chen C."/>
            <person name="Cichocki N."/>
            <person name="Clum A."/>
            <person name="Culley D."/>
            <person name="Crous P.W."/>
            <person name="Fauchery L."/>
            <person name="Girlanda M."/>
            <person name="Hayes R.D."/>
            <person name="Keri Z."/>
            <person name="LaButti K."/>
            <person name="Lipzen A."/>
            <person name="Lombard V."/>
            <person name="Magnuson J."/>
            <person name="Maillard F."/>
            <person name="Murat C."/>
            <person name="Nolan M."/>
            <person name="Ohm R.A."/>
            <person name="Pangilinan J."/>
            <person name="Pereira M.F."/>
            <person name="Perotto S."/>
            <person name="Peter M."/>
            <person name="Pfister S."/>
            <person name="Riley R."/>
            <person name="Sitrit Y."/>
            <person name="Stielow J.B."/>
            <person name="Szollosi G."/>
            <person name="Zifcakova L."/>
            <person name="Stursova M."/>
            <person name="Spatafora J.W."/>
            <person name="Tedersoo L."/>
            <person name="Vaario L.M."/>
            <person name="Yamada A."/>
            <person name="Yan M."/>
            <person name="Wang P."/>
            <person name="Xu J."/>
            <person name="Bruns T."/>
            <person name="Baldrian P."/>
            <person name="Vilgalys R."/>
            <person name="Dunand C."/>
            <person name="Henrissat B."/>
            <person name="Grigoriev I.V."/>
            <person name="Hibbett D."/>
            <person name="Nagy L.G."/>
            <person name="Martin F.M."/>
        </authorList>
    </citation>
    <scope>NUCLEOTIDE SEQUENCE</scope>
    <source>
        <strain evidence="2">Prilba</strain>
    </source>
</reference>
<sequence length="59" mass="6692">MSTSRSYGNLTYWDGPLVWIDCEMTGLDYKTDRILEIAVSALSLATSDPSCTYYLLAYR</sequence>
<dbReference type="GO" id="GO:0003676">
    <property type="term" value="F:nucleic acid binding"/>
    <property type="evidence" value="ECO:0007669"/>
    <property type="project" value="InterPro"/>
</dbReference>
<dbReference type="Gene3D" id="3.30.420.10">
    <property type="entry name" value="Ribonuclease H-like superfamily/Ribonuclease H"/>
    <property type="match status" value="1"/>
</dbReference>
<dbReference type="AlphaFoldDB" id="A0A9P5N1C2"/>
<dbReference type="EMBL" id="WHVB01000004">
    <property type="protein sequence ID" value="KAF8483790.1"/>
    <property type="molecule type" value="Genomic_DNA"/>
</dbReference>
<dbReference type="InterPro" id="IPR013520">
    <property type="entry name" value="Ribonucl_H"/>
</dbReference>
<gene>
    <name evidence="2" type="ORF">DFH94DRAFT_724262</name>
</gene>
<dbReference type="InterPro" id="IPR036397">
    <property type="entry name" value="RNaseH_sf"/>
</dbReference>